<evidence type="ECO:0000256" key="11">
    <source>
        <dbReference type="ARBA" id="ARBA00023204"/>
    </source>
</evidence>
<dbReference type="SMART" id="SM00487">
    <property type="entry name" value="DEXDc"/>
    <property type="match status" value="1"/>
</dbReference>
<reference evidence="18" key="1">
    <citation type="journal article" date="2023" name="Mol. Phylogenet. Evol.">
        <title>Genome-scale phylogeny and comparative genomics of the fungal order Sordariales.</title>
        <authorList>
            <person name="Hensen N."/>
            <person name="Bonometti L."/>
            <person name="Westerberg I."/>
            <person name="Brannstrom I.O."/>
            <person name="Guillou S."/>
            <person name="Cros-Aarteil S."/>
            <person name="Calhoun S."/>
            <person name="Haridas S."/>
            <person name="Kuo A."/>
            <person name="Mondo S."/>
            <person name="Pangilinan J."/>
            <person name="Riley R."/>
            <person name="LaButti K."/>
            <person name="Andreopoulos B."/>
            <person name="Lipzen A."/>
            <person name="Chen C."/>
            <person name="Yan M."/>
            <person name="Daum C."/>
            <person name="Ng V."/>
            <person name="Clum A."/>
            <person name="Steindorff A."/>
            <person name="Ohm R.A."/>
            <person name="Martin F."/>
            <person name="Silar P."/>
            <person name="Natvig D.O."/>
            <person name="Lalanne C."/>
            <person name="Gautier V."/>
            <person name="Ament-Velasquez S.L."/>
            <person name="Kruys A."/>
            <person name="Hutchinson M.I."/>
            <person name="Powell A.J."/>
            <person name="Barry K."/>
            <person name="Miller A.N."/>
            <person name="Grigoriev I.V."/>
            <person name="Debuchy R."/>
            <person name="Gladieux P."/>
            <person name="Hiltunen Thoren M."/>
            <person name="Johannesson H."/>
        </authorList>
    </citation>
    <scope>NUCLEOTIDE SEQUENCE</scope>
    <source>
        <strain evidence="18">SMH4131-1</strain>
    </source>
</reference>
<dbReference type="GO" id="GO:0005634">
    <property type="term" value="C:nucleus"/>
    <property type="evidence" value="ECO:0007669"/>
    <property type="project" value="UniProtKB-SubCell"/>
</dbReference>
<feature type="compositionally biased region" description="Basic residues" evidence="15">
    <location>
        <begin position="914"/>
        <end position="930"/>
    </location>
</feature>
<organism evidence="18 19">
    <name type="scientific">Cercophora scortea</name>
    <dbReference type="NCBI Taxonomy" id="314031"/>
    <lineage>
        <taxon>Eukaryota</taxon>
        <taxon>Fungi</taxon>
        <taxon>Dikarya</taxon>
        <taxon>Ascomycota</taxon>
        <taxon>Pezizomycotina</taxon>
        <taxon>Sordariomycetes</taxon>
        <taxon>Sordariomycetidae</taxon>
        <taxon>Sordariales</taxon>
        <taxon>Lasiosphaeriaceae</taxon>
        <taxon>Cercophora</taxon>
    </lineage>
</organism>
<feature type="domain" description="Helicase C-terminal" evidence="17">
    <location>
        <begin position="502"/>
        <end position="670"/>
    </location>
</feature>
<reference evidence="18" key="2">
    <citation type="submission" date="2023-06" db="EMBL/GenBank/DDBJ databases">
        <authorList>
            <consortium name="Lawrence Berkeley National Laboratory"/>
            <person name="Haridas S."/>
            <person name="Hensen N."/>
            <person name="Bonometti L."/>
            <person name="Westerberg I."/>
            <person name="Brannstrom I.O."/>
            <person name="Guillou S."/>
            <person name="Cros-Aarteil S."/>
            <person name="Calhoun S."/>
            <person name="Kuo A."/>
            <person name="Mondo S."/>
            <person name="Pangilinan J."/>
            <person name="Riley R."/>
            <person name="Labutti K."/>
            <person name="Andreopoulos B."/>
            <person name="Lipzen A."/>
            <person name="Chen C."/>
            <person name="Yanf M."/>
            <person name="Daum C."/>
            <person name="Ng V."/>
            <person name="Clum A."/>
            <person name="Steindorff A."/>
            <person name="Ohm R."/>
            <person name="Martin F."/>
            <person name="Silar P."/>
            <person name="Natvig D."/>
            <person name="Lalanne C."/>
            <person name="Gautier V."/>
            <person name="Ament-Velasquez S.L."/>
            <person name="Kruys A."/>
            <person name="Hutchinson M.I."/>
            <person name="Powell A.J."/>
            <person name="Barry K."/>
            <person name="Miller A.N."/>
            <person name="Grigoriev I.V."/>
            <person name="Debuchy R."/>
            <person name="Gladieux P."/>
            <person name="Thoren M.H."/>
            <person name="Johannesson H."/>
        </authorList>
    </citation>
    <scope>NUCLEOTIDE SEQUENCE</scope>
    <source>
        <strain evidence="18">SMH4131-1</strain>
    </source>
</reference>
<comment type="subunit">
    <text evidence="4 14">Interacts with the MHF histone-fold complex to form the FANCM-MHF complex.</text>
</comment>
<evidence type="ECO:0000313" key="19">
    <source>
        <dbReference type="Proteomes" id="UP001286456"/>
    </source>
</evidence>
<feature type="compositionally biased region" description="Polar residues" evidence="15">
    <location>
        <begin position="91"/>
        <end position="106"/>
    </location>
</feature>
<evidence type="ECO:0000256" key="10">
    <source>
        <dbReference type="ARBA" id="ARBA00023125"/>
    </source>
</evidence>
<evidence type="ECO:0000259" key="17">
    <source>
        <dbReference type="PROSITE" id="PS51194"/>
    </source>
</evidence>
<evidence type="ECO:0000256" key="5">
    <source>
        <dbReference type="ARBA" id="ARBA00022741"/>
    </source>
</evidence>
<keyword evidence="12" id="KW-0539">Nucleus</keyword>
<evidence type="ECO:0000256" key="2">
    <source>
        <dbReference type="ARBA" id="ARBA00004123"/>
    </source>
</evidence>
<evidence type="ECO:0000256" key="7">
    <source>
        <dbReference type="ARBA" id="ARBA00022801"/>
    </source>
</evidence>
<proteinExistence type="inferred from homology"/>
<evidence type="ECO:0000256" key="3">
    <source>
        <dbReference type="ARBA" id="ARBA00009889"/>
    </source>
</evidence>
<feature type="region of interest" description="Disordered" evidence="15">
    <location>
        <begin position="38"/>
        <end position="136"/>
    </location>
</feature>
<dbReference type="FunFam" id="3.40.50.300:FF:000861">
    <property type="entry name" value="Fanconi anemia, complementation group M"/>
    <property type="match status" value="1"/>
</dbReference>
<name>A0AAE0J5M9_9PEZI</name>
<dbReference type="InterPro" id="IPR001650">
    <property type="entry name" value="Helicase_C-like"/>
</dbReference>
<evidence type="ECO:0000256" key="13">
    <source>
        <dbReference type="ARBA" id="ARBA00047995"/>
    </source>
</evidence>
<comment type="subcellular location">
    <subcellularLocation>
        <location evidence="2 14">Nucleus</location>
    </subcellularLocation>
</comment>
<dbReference type="AlphaFoldDB" id="A0AAE0J5M9"/>
<evidence type="ECO:0000256" key="8">
    <source>
        <dbReference type="ARBA" id="ARBA00022806"/>
    </source>
</evidence>
<dbReference type="Gene3D" id="1.20.1320.20">
    <property type="entry name" value="hef helicase domain"/>
    <property type="match status" value="1"/>
</dbReference>
<dbReference type="FunFam" id="3.40.50.300:FF:001992">
    <property type="entry name" value="ATP-dependent RNA helicase, putative"/>
    <property type="match status" value="1"/>
</dbReference>
<feature type="region of interest" description="Disordered" evidence="15">
    <location>
        <begin position="693"/>
        <end position="714"/>
    </location>
</feature>
<keyword evidence="10" id="KW-0238">DNA-binding</keyword>
<comment type="catalytic activity">
    <reaction evidence="13 14">
        <text>ATP + H2O = ADP + phosphate + H(+)</text>
        <dbReference type="Rhea" id="RHEA:13065"/>
        <dbReference type="ChEBI" id="CHEBI:15377"/>
        <dbReference type="ChEBI" id="CHEBI:15378"/>
        <dbReference type="ChEBI" id="CHEBI:30616"/>
        <dbReference type="ChEBI" id="CHEBI:43474"/>
        <dbReference type="ChEBI" id="CHEBI:456216"/>
        <dbReference type="EC" id="3.6.4.12"/>
    </reaction>
</comment>
<dbReference type="PROSITE" id="PS51192">
    <property type="entry name" value="HELICASE_ATP_BIND_1"/>
    <property type="match status" value="1"/>
</dbReference>
<dbReference type="Pfam" id="PF00271">
    <property type="entry name" value="Helicase_C"/>
    <property type="match status" value="1"/>
</dbReference>
<dbReference type="EC" id="3.6.4.12" evidence="14"/>
<dbReference type="InterPro" id="IPR044749">
    <property type="entry name" value="FANCM_DEXDc"/>
</dbReference>
<feature type="compositionally biased region" description="Basic and acidic residues" evidence="15">
    <location>
        <begin position="935"/>
        <end position="948"/>
    </location>
</feature>
<feature type="compositionally biased region" description="Acidic residues" evidence="15">
    <location>
        <begin position="885"/>
        <end position="900"/>
    </location>
</feature>
<sequence length="1095" mass="121687">MLALTQATGIQTSVVGNVLVPKNTNTVLFSRPQATVNSVATKVHGPPPQSKSHPIRAPGNWPNLDLDDIPSDAFDSSPAAATSHAPARPIQRSSAQNQNLRQTTLWGSAPRASRPTQSHAPAAAGRPFRADLPPEVPTHHELDRKALETWVYPLNLGEPRAYQFSIVSQCLFENTLVALPTGLGKTFIAATVMLNFVRWTKSAKVVFMAPTKPLASQQVQACLNIVGIPRSQATLLTGETPPVLREAEWETKRLFFMTPQTLMNDLSKGYADPKSIALLVVDEAHRATGEYSYVKVIEFMRRFSSSFRVLALTATPGSSVEAVQDVIDNLGISRVEIRTEDSLDIRAYVHSRNIDIITLDPSDEMIEVKDMFSKALKPLVDKLSAQNIYFGRDPMSITTYGLQKSKNEWMAGPGQHAHPGAKFTTIAVFTILQSLAHAVKLLSFHGIKPFYSNLAGFRDTEEEKKGPGSKLRRQFIDNEDFQKMMTMVRGWLKQDTFMGHPKIERLCETLVNHFMDAGENSATRVIVFSEYRDSAEEIVRVLNRQPLISAAVFVGQADSKRSEGMKQKQQIETIEKFKRGEFNVLVATSIGEEGLDIGQVDLIVCYDASASPIRMLQRMGRTGRKRAGNVVLLLMKGREEEKYLEAKDNYEKMQQLISSGERFAFRHDLSTRFVPREIKPQVDKRVVDIPLENSQNPALPEPKKTAAGLRRKATKKKFHMPDGVETGFTKASMFGLPAKQPVAITKPAPAEVDSLVECPDLETVTLSKPQTTELSHLYGYLPSFRQSHEEDVCTPSLEAWPVAQRTLGRTAGLKHGAHTKRCVKLFKTLGKSQDALERYTKPYGETDTEEWRALPVPAFAQDTSESSDNDKRKTPGKKRPRSADISEDERSTDEEEEEEGSFTADIESPPARPSRGRGRGRVAPRSKKSRLVAGHLEDMGDDCMRTSDMDESDGSDSGADLIGFVVDDGQATSSMRYRSTSPTTPDSSSHRERGMHARHATQETPKPTQEKPFYVPMEFSQTQDTDEDMPDFATLVEKSKSAERVAQRASLAHVGLEDDDEGGHKRKERVGNKSPPAKRRGRLILEDSDDYGDDD</sequence>
<accession>A0AAE0J5M9</accession>
<keyword evidence="6" id="KW-0227">DNA damage</keyword>
<feature type="compositionally biased region" description="Low complexity" evidence="15">
    <location>
        <begin position="71"/>
        <end position="89"/>
    </location>
</feature>
<keyword evidence="8" id="KW-0347">Helicase</keyword>
<evidence type="ECO:0000256" key="15">
    <source>
        <dbReference type="SAM" id="MobiDB-lite"/>
    </source>
</evidence>
<keyword evidence="11" id="KW-0234">DNA repair</keyword>
<evidence type="ECO:0000313" key="18">
    <source>
        <dbReference type="EMBL" id="KAK3337388.1"/>
    </source>
</evidence>
<keyword evidence="7" id="KW-0378">Hydrolase</keyword>
<keyword evidence="5" id="KW-0547">Nucleotide-binding</keyword>
<evidence type="ECO:0000259" key="16">
    <source>
        <dbReference type="PROSITE" id="PS51192"/>
    </source>
</evidence>
<evidence type="ECO:0000256" key="14">
    <source>
        <dbReference type="RuleBase" id="RU367027"/>
    </source>
</evidence>
<keyword evidence="9" id="KW-0067">ATP-binding</keyword>
<dbReference type="Proteomes" id="UP001286456">
    <property type="component" value="Unassembled WGS sequence"/>
</dbReference>
<feature type="domain" description="Helicase ATP-binding" evidence="16">
    <location>
        <begin position="166"/>
        <end position="334"/>
    </location>
</feature>
<dbReference type="GO" id="GO:0016787">
    <property type="term" value="F:hydrolase activity"/>
    <property type="evidence" value="ECO:0007669"/>
    <property type="project" value="UniProtKB-KW"/>
</dbReference>
<dbReference type="SUPFAM" id="SSF52540">
    <property type="entry name" value="P-loop containing nucleoside triphosphate hydrolases"/>
    <property type="match status" value="1"/>
</dbReference>
<evidence type="ECO:0000256" key="6">
    <source>
        <dbReference type="ARBA" id="ARBA00022763"/>
    </source>
</evidence>
<dbReference type="GO" id="GO:0005524">
    <property type="term" value="F:ATP binding"/>
    <property type="evidence" value="ECO:0007669"/>
    <property type="project" value="UniProtKB-UniRule"/>
</dbReference>
<dbReference type="GO" id="GO:0009378">
    <property type="term" value="F:four-way junction helicase activity"/>
    <property type="evidence" value="ECO:0007669"/>
    <property type="project" value="TreeGrafter"/>
</dbReference>
<dbReference type="GO" id="GO:0036297">
    <property type="term" value="P:interstrand cross-link repair"/>
    <property type="evidence" value="ECO:0007669"/>
    <property type="project" value="TreeGrafter"/>
</dbReference>
<dbReference type="InterPro" id="IPR039686">
    <property type="entry name" value="FANCM/Mph1-like_ID"/>
</dbReference>
<evidence type="ECO:0000256" key="1">
    <source>
        <dbReference type="ARBA" id="ARBA00003813"/>
    </source>
</evidence>
<dbReference type="PROSITE" id="PS51194">
    <property type="entry name" value="HELICASE_CTER"/>
    <property type="match status" value="1"/>
</dbReference>
<comment type="function">
    <text evidence="1 14">ATP-dependent DNA helicase involved in DNA damage repair by homologous recombination and in genome maintenance. Capable of unwinding D-loops. Plays a role in limiting crossover recombinants during mitotic DNA double-strand break (DSB) repair. Component of a FANCM-MHF complex which promotes gene conversion at blocked replication forks, probably by reversal of the stalled fork.</text>
</comment>
<evidence type="ECO:0000256" key="4">
    <source>
        <dbReference type="ARBA" id="ARBA00011390"/>
    </source>
</evidence>
<keyword evidence="19" id="KW-1185">Reference proteome</keyword>
<dbReference type="InterPro" id="IPR027417">
    <property type="entry name" value="P-loop_NTPase"/>
</dbReference>
<dbReference type="InterPro" id="IPR014001">
    <property type="entry name" value="Helicase_ATP-bd"/>
</dbReference>
<dbReference type="PANTHER" id="PTHR14025:SF20">
    <property type="entry name" value="FANCONI ANEMIA GROUP M PROTEIN"/>
    <property type="match status" value="1"/>
</dbReference>
<dbReference type="CDD" id="cd12091">
    <property type="entry name" value="FANCM_ID"/>
    <property type="match status" value="1"/>
</dbReference>
<dbReference type="GO" id="GO:0043138">
    <property type="term" value="F:3'-5' DNA helicase activity"/>
    <property type="evidence" value="ECO:0007669"/>
    <property type="project" value="InterPro"/>
</dbReference>
<comment type="similarity">
    <text evidence="3 14">Belongs to the DEAD box helicase family. DEAH subfamily. FANCM sub-subfamily.</text>
</comment>
<protein>
    <recommendedName>
        <fullName evidence="14">ATP-dependent DNA helicase</fullName>
        <ecNumber evidence="14">3.6.4.12</ecNumber>
    </recommendedName>
</protein>
<feature type="compositionally biased region" description="Acidic residues" evidence="15">
    <location>
        <begin position="1086"/>
        <end position="1095"/>
    </location>
</feature>
<evidence type="ECO:0000256" key="9">
    <source>
        <dbReference type="ARBA" id="ARBA00022840"/>
    </source>
</evidence>
<dbReference type="GO" id="GO:0000400">
    <property type="term" value="F:four-way junction DNA binding"/>
    <property type="evidence" value="ECO:0007669"/>
    <property type="project" value="TreeGrafter"/>
</dbReference>
<dbReference type="Gene3D" id="3.40.50.300">
    <property type="entry name" value="P-loop containing nucleotide triphosphate hydrolases"/>
    <property type="match status" value="2"/>
</dbReference>
<feature type="compositionally biased region" description="Basic and acidic residues" evidence="15">
    <location>
        <begin position="1037"/>
        <end position="1046"/>
    </location>
</feature>
<gene>
    <name evidence="18" type="ORF">B0T19DRAFT_379677</name>
</gene>
<dbReference type="SMART" id="SM00490">
    <property type="entry name" value="HELICc"/>
    <property type="match status" value="1"/>
</dbReference>
<feature type="region of interest" description="Disordered" evidence="15">
    <location>
        <begin position="858"/>
        <end position="1095"/>
    </location>
</feature>
<dbReference type="CDD" id="cd18801">
    <property type="entry name" value="SF2_C_FANCM_Hef"/>
    <property type="match status" value="1"/>
</dbReference>
<evidence type="ECO:0000256" key="12">
    <source>
        <dbReference type="ARBA" id="ARBA00023242"/>
    </source>
</evidence>
<dbReference type="CDD" id="cd18033">
    <property type="entry name" value="DEXDc_FANCM"/>
    <property type="match status" value="1"/>
</dbReference>
<dbReference type="PANTHER" id="PTHR14025">
    <property type="entry name" value="FANCONI ANEMIA GROUP M FANCM FAMILY MEMBER"/>
    <property type="match status" value="1"/>
</dbReference>
<comment type="caution">
    <text evidence="18">The sequence shown here is derived from an EMBL/GenBank/DDBJ whole genome shotgun (WGS) entry which is preliminary data.</text>
</comment>
<dbReference type="EMBL" id="JAUEPO010000001">
    <property type="protein sequence ID" value="KAK3337388.1"/>
    <property type="molecule type" value="Genomic_DNA"/>
</dbReference>
<dbReference type="InterPro" id="IPR006935">
    <property type="entry name" value="Helicase/UvrB_N"/>
</dbReference>
<dbReference type="Pfam" id="PF04851">
    <property type="entry name" value="ResIII"/>
    <property type="match status" value="1"/>
</dbReference>
<dbReference type="GO" id="GO:0045003">
    <property type="term" value="P:double-strand break repair via synthesis-dependent strand annealing"/>
    <property type="evidence" value="ECO:0007669"/>
    <property type="project" value="TreeGrafter"/>
</dbReference>